<name>A0ABM8BX68_9MOLU</name>
<dbReference type="EMBL" id="AP026933">
    <property type="protein sequence ID" value="BDT04466.1"/>
    <property type="molecule type" value="Genomic_DNA"/>
</dbReference>
<keyword evidence="1" id="KW-0812">Transmembrane</keyword>
<dbReference type="RefSeq" id="WP_281748234.1">
    <property type="nucleotide sequence ID" value="NZ_AP026933.1"/>
</dbReference>
<feature type="transmembrane region" description="Helical" evidence="1">
    <location>
        <begin position="9"/>
        <end position="30"/>
    </location>
</feature>
<reference evidence="2 3" key="1">
    <citation type="journal article" date="2022" name="Front. Microbiol.">
        <title>Male-killing mechanisms vary between Spiroplasma species.</title>
        <authorList>
            <person name="Arai H."/>
            <person name="Inoue M."/>
            <person name="Kageyama D."/>
        </authorList>
    </citation>
    <scope>NUCLEOTIDE SEQUENCE [LARGE SCALE GENOMIC DNA]</scope>
    <source>
        <strain evidence="3">sHm</strain>
    </source>
</reference>
<keyword evidence="1" id="KW-1133">Transmembrane helix</keyword>
<proteinExistence type="predicted"/>
<protein>
    <submittedName>
        <fullName evidence="2">Uncharacterized protein</fullName>
    </submittedName>
</protein>
<organism evidence="2 3">
    <name type="scientific">Spiroplasma ixodetis</name>
    <dbReference type="NCBI Taxonomy" id="2141"/>
    <lineage>
        <taxon>Bacteria</taxon>
        <taxon>Bacillati</taxon>
        <taxon>Mycoplasmatota</taxon>
        <taxon>Mollicutes</taxon>
        <taxon>Entomoplasmatales</taxon>
        <taxon>Spiroplasmataceae</taxon>
        <taxon>Spiroplasma</taxon>
    </lineage>
</organism>
<evidence type="ECO:0000313" key="2">
    <source>
        <dbReference type="EMBL" id="BDT04466.1"/>
    </source>
</evidence>
<gene>
    <name evidence="2" type="ORF">SHM_21120</name>
</gene>
<keyword evidence="1" id="KW-0472">Membrane</keyword>
<keyword evidence="3" id="KW-1185">Reference proteome</keyword>
<evidence type="ECO:0000313" key="3">
    <source>
        <dbReference type="Proteomes" id="UP001163387"/>
    </source>
</evidence>
<evidence type="ECO:0000256" key="1">
    <source>
        <dbReference type="SAM" id="Phobius"/>
    </source>
</evidence>
<sequence length="59" mass="6816">MYRFRSIKYLAMTGIITGLLVTIGYCSTFLLVEQLLVYLVERGFLIICVSLFYKVTNLD</sequence>
<dbReference type="Proteomes" id="UP001163387">
    <property type="component" value="Chromosome"/>
</dbReference>
<feature type="transmembrane region" description="Helical" evidence="1">
    <location>
        <begin position="36"/>
        <end position="53"/>
    </location>
</feature>
<accession>A0ABM8BX68</accession>